<dbReference type="InterPro" id="IPR020846">
    <property type="entry name" value="MFS_dom"/>
</dbReference>
<evidence type="ECO:0000256" key="1">
    <source>
        <dbReference type="ARBA" id="ARBA00004651"/>
    </source>
</evidence>
<evidence type="ECO:0000259" key="11">
    <source>
        <dbReference type="PROSITE" id="PS51465"/>
    </source>
</evidence>
<dbReference type="InterPro" id="IPR002350">
    <property type="entry name" value="Kazal_dom"/>
</dbReference>
<feature type="transmembrane region" description="Helical" evidence="8">
    <location>
        <begin position="376"/>
        <end position="402"/>
    </location>
</feature>
<comment type="caution">
    <text evidence="12">The sequence shown here is derived from an EMBL/GenBank/DDBJ whole genome shotgun (WGS) entry which is preliminary data.</text>
</comment>
<feature type="transmembrane region" description="Helical" evidence="8">
    <location>
        <begin position="97"/>
        <end position="117"/>
    </location>
</feature>
<feature type="transmembrane region" description="Helical" evidence="8">
    <location>
        <begin position="218"/>
        <end position="245"/>
    </location>
</feature>
<keyword evidence="8" id="KW-0406">Ion transport</keyword>
<protein>
    <recommendedName>
        <fullName evidence="8">Solute carrier organic anion transporter family member</fullName>
    </recommendedName>
</protein>
<feature type="transmembrane region" description="Helical" evidence="8">
    <location>
        <begin position="339"/>
        <end position="364"/>
    </location>
</feature>
<evidence type="ECO:0000256" key="5">
    <source>
        <dbReference type="ARBA" id="ARBA00022989"/>
    </source>
</evidence>
<dbReference type="PROSITE" id="PS51465">
    <property type="entry name" value="KAZAL_2"/>
    <property type="match status" value="1"/>
</dbReference>
<dbReference type="Pfam" id="PF03137">
    <property type="entry name" value="OATP"/>
    <property type="match status" value="1"/>
</dbReference>
<dbReference type="NCBIfam" id="TIGR00805">
    <property type="entry name" value="oat"/>
    <property type="match status" value="1"/>
</dbReference>
<comment type="subcellular location">
    <subcellularLocation>
        <location evidence="1 8">Cell membrane</location>
        <topology evidence="1 8">Multi-pass membrane protein</topology>
    </subcellularLocation>
</comment>
<keyword evidence="4 8" id="KW-0812">Transmembrane</keyword>
<dbReference type="SUPFAM" id="SSF103473">
    <property type="entry name" value="MFS general substrate transporter"/>
    <property type="match status" value="1"/>
</dbReference>
<comment type="similarity">
    <text evidence="2 8">Belongs to the organo anion transporter (TC 2.A.60) family.</text>
</comment>
<feature type="region of interest" description="Disordered" evidence="9">
    <location>
        <begin position="1"/>
        <end position="37"/>
    </location>
</feature>
<dbReference type="PROSITE" id="PS50850">
    <property type="entry name" value="MFS"/>
    <property type="match status" value="1"/>
</dbReference>
<dbReference type="Proteomes" id="UP001165289">
    <property type="component" value="Unassembled WGS sequence"/>
</dbReference>
<dbReference type="GO" id="GO:0015347">
    <property type="term" value="F:sodium-independent organic anion transmembrane transporter activity"/>
    <property type="evidence" value="ECO:0007669"/>
    <property type="project" value="TreeGrafter"/>
</dbReference>
<reference evidence="12 13" key="1">
    <citation type="journal article" date="2023" name="BMC Biol.">
        <title>The compact genome of the sponge Oopsacas minuta (Hexactinellida) is lacking key metazoan core genes.</title>
        <authorList>
            <person name="Santini S."/>
            <person name="Schenkelaars Q."/>
            <person name="Jourda C."/>
            <person name="Duchesne M."/>
            <person name="Belahbib H."/>
            <person name="Rocher C."/>
            <person name="Selva M."/>
            <person name="Riesgo A."/>
            <person name="Vervoort M."/>
            <person name="Leys S.P."/>
            <person name="Kodjabachian L."/>
            <person name="Le Bivic A."/>
            <person name="Borchiellini C."/>
            <person name="Claverie J.M."/>
            <person name="Renard E."/>
        </authorList>
    </citation>
    <scope>NUCLEOTIDE SEQUENCE [LARGE SCALE GENOMIC DNA]</scope>
    <source>
        <strain evidence="12">SPO-2</strain>
    </source>
</reference>
<dbReference type="AlphaFoldDB" id="A0AAV7KJC8"/>
<dbReference type="PANTHER" id="PTHR11388">
    <property type="entry name" value="ORGANIC ANION TRANSPORTER"/>
    <property type="match status" value="1"/>
</dbReference>
<feature type="transmembrane region" description="Helical" evidence="8">
    <location>
        <begin position="129"/>
        <end position="150"/>
    </location>
</feature>
<keyword evidence="5 8" id="KW-1133">Transmembrane helix</keyword>
<evidence type="ECO:0000256" key="8">
    <source>
        <dbReference type="RuleBase" id="RU362056"/>
    </source>
</evidence>
<sequence length="655" mass="71709">MNDINLEPSSDKANDKSNANSTTDHPSVSNEEKEQSGYYDGKCGIYKCSPKWFQIFNSPIVLLISLSCFLVLEGSVATGFIAVALSSIERRYNFSSSLAAFAVVSYELGVILGLPFTSYIGGRSHKPRVLGISLFILGVGSLIFASPQYFSGAYSFNSTTADICTNSSMFQPNCGSPLIYFYPLFVLGNLIIGIGSSSLFTVGIGFIDDSTHPRYSSIYLSVFQMVGIIGPALGFGLGGLFLSIFVDPFTPTTLSSSDPQFVGGWWIGFVLTGVLSILLSFQFFLYPRRLKGSKEYDELRKEQQPIQNQGVAFDKDHNITILTLIKEYPFYVIRILKNLTFLFITIGIAIGAFVVGGLVAFMAKYMEIQFSLSPSIASYIIGATIIPATSIGIFLGGITLFFFKKITVEKLALMVLILSLVEVFTPPILLISCAKPRIAGVNVNYENSTSRTNFRVRELNVSCFSNCECRSNFFQPVCSEGVTYFSPCVAGCPKQAKSNGTFARCSCLANGSLATDGKCTDDCTVTIVIVCLLLFIGIVLLFSNNIPFLKLTLRSVADKDRTVALGIQSLIVRIFGNMPGPLALGGIFDLNCILWQETACGTRGACLEYNTDSLRYSVVAFLLAGVVLNNLFFLLAWISWKYRKIEEDNENTNEK</sequence>
<dbReference type="PRINTS" id="PR01988">
    <property type="entry name" value="EXPORTERBACE"/>
</dbReference>
<feature type="transmembrane region" description="Helical" evidence="8">
    <location>
        <begin position="265"/>
        <end position="286"/>
    </location>
</feature>
<keyword evidence="3" id="KW-1003">Cell membrane</keyword>
<evidence type="ECO:0000256" key="2">
    <source>
        <dbReference type="ARBA" id="ARBA00009657"/>
    </source>
</evidence>
<keyword evidence="13" id="KW-1185">Reference proteome</keyword>
<dbReference type="InterPro" id="IPR022324">
    <property type="entry name" value="Bacilysin_exporter_BacE_put"/>
</dbReference>
<gene>
    <name evidence="12" type="ORF">LOD99_13757</name>
</gene>
<feature type="compositionally biased region" description="Polar residues" evidence="9">
    <location>
        <begin position="16"/>
        <end position="29"/>
    </location>
</feature>
<evidence type="ECO:0000256" key="6">
    <source>
        <dbReference type="ARBA" id="ARBA00023136"/>
    </source>
</evidence>
<dbReference type="GO" id="GO:0006811">
    <property type="term" value="P:monoatomic ion transport"/>
    <property type="evidence" value="ECO:0007669"/>
    <property type="project" value="UniProtKB-KW"/>
</dbReference>
<evidence type="ECO:0000313" key="12">
    <source>
        <dbReference type="EMBL" id="KAI6661035.1"/>
    </source>
</evidence>
<evidence type="ECO:0000313" key="13">
    <source>
        <dbReference type="Proteomes" id="UP001165289"/>
    </source>
</evidence>
<feature type="transmembrane region" description="Helical" evidence="8">
    <location>
        <begin position="618"/>
        <end position="638"/>
    </location>
</feature>
<evidence type="ECO:0000256" key="4">
    <source>
        <dbReference type="ARBA" id="ARBA00022692"/>
    </source>
</evidence>
<name>A0AAV7KJC8_9METZ</name>
<evidence type="ECO:0000256" key="9">
    <source>
        <dbReference type="SAM" id="MobiDB-lite"/>
    </source>
</evidence>
<dbReference type="GO" id="GO:0016323">
    <property type="term" value="C:basolateral plasma membrane"/>
    <property type="evidence" value="ECO:0007669"/>
    <property type="project" value="TreeGrafter"/>
</dbReference>
<evidence type="ECO:0000256" key="3">
    <source>
        <dbReference type="ARBA" id="ARBA00022475"/>
    </source>
</evidence>
<evidence type="ECO:0000256" key="7">
    <source>
        <dbReference type="ARBA" id="ARBA00023157"/>
    </source>
</evidence>
<dbReference type="InterPro" id="IPR036259">
    <property type="entry name" value="MFS_trans_sf"/>
</dbReference>
<dbReference type="Gene3D" id="1.20.1250.20">
    <property type="entry name" value="MFS general substrate transporter like domains"/>
    <property type="match status" value="1"/>
</dbReference>
<proteinExistence type="inferred from homology"/>
<keyword evidence="8" id="KW-0813">Transport</keyword>
<dbReference type="CDD" id="cd17336">
    <property type="entry name" value="MFS_SLCO_OATP"/>
    <property type="match status" value="1"/>
</dbReference>
<keyword evidence="6 8" id="KW-0472">Membrane</keyword>
<dbReference type="InterPro" id="IPR004156">
    <property type="entry name" value="OATP"/>
</dbReference>
<evidence type="ECO:0000259" key="10">
    <source>
        <dbReference type="PROSITE" id="PS50850"/>
    </source>
</evidence>
<feature type="transmembrane region" description="Helical" evidence="8">
    <location>
        <begin position="60"/>
        <end position="85"/>
    </location>
</feature>
<feature type="transmembrane region" description="Helical" evidence="8">
    <location>
        <begin position="563"/>
        <end position="588"/>
    </location>
</feature>
<accession>A0AAV7KJC8</accession>
<dbReference type="PANTHER" id="PTHR11388:SF100">
    <property type="entry name" value="SOLUTE CARRIER ORGANIC ANION TRANSPORTER FAMILY MEMBER 4A1"/>
    <property type="match status" value="1"/>
</dbReference>
<feature type="transmembrane region" description="Helical" evidence="8">
    <location>
        <begin position="411"/>
        <end position="431"/>
    </location>
</feature>
<feature type="transmembrane region" description="Helical" evidence="8">
    <location>
        <begin position="179"/>
        <end position="206"/>
    </location>
</feature>
<feature type="transmembrane region" description="Helical" evidence="8">
    <location>
        <begin position="524"/>
        <end position="542"/>
    </location>
</feature>
<organism evidence="12 13">
    <name type="scientific">Oopsacas minuta</name>
    <dbReference type="NCBI Taxonomy" id="111878"/>
    <lineage>
        <taxon>Eukaryota</taxon>
        <taxon>Metazoa</taxon>
        <taxon>Porifera</taxon>
        <taxon>Hexactinellida</taxon>
        <taxon>Hexasterophora</taxon>
        <taxon>Lyssacinosida</taxon>
        <taxon>Leucopsacidae</taxon>
        <taxon>Oopsacas</taxon>
    </lineage>
</organism>
<dbReference type="EMBL" id="JAKMXF010000022">
    <property type="protein sequence ID" value="KAI6661035.1"/>
    <property type="molecule type" value="Genomic_DNA"/>
</dbReference>
<feature type="domain" description="Kazal-like" evidence="11">
    <location>
        <begin position="457"/>
        <end position="521"/>
    </location>
</feature>
<feature type="domain" description="Major facilitator superfamily (MFS) profile" evidence="10">
    <location>
        <begin position="60"/>
        <end position="642"/>
    </location>
</feature>
<keyword evidence="7" id="KW-1015">Disulfide bond</keyword>
<dbReference type="GO" id="GO:0043252">
    <property type="term" value="P:sodium-independent organic anion transport"/>
    <property type="evidence" value="ECO:0007669"/>
    <property type="project" value="TreeGrafter"/>
</dbReference>